<keyword evidence="2" id="KW-1185">Reference proteome</keyword>
<organism evidence="1 2">
    <name type="scientific">Kribbella orskensis</name>
    <dbReference type="NCBI Taxonomy" id="2512216"/>
    <lineage>
        <taxon>Bacteria</taxon>
        <taxon>Bacillati</taxon>
        <taxon>Actinomycetota</taxon>
        <taxon>Actinomycetes</taxon>
        <taxon>Propionibacteriales</taxon>
        <taxon>Kribbellaceae</taxon>
        <taxon>Kribbella</taxon>
    </lineage>
</organism>
<proteinExistence type="predicted"/>
<gene>
    <name evidence="1" type="ORF">EV644_12313</name>
</gene>
<comment type="caution">
    <text evidence="1">The sequence shown here is derived from an EMBL/GenBank/DDBJ whole genome shotgun (WGS) entry which is preliminary data.</text>
</comment>
<evidence type="ECO:0008006" key="3">
    <source>
        <dbReference type="Google" id="ProtNLM"/>
    </source>
</evidence>
<dbReference type="InterPro" id="IPR036388">
    <property type="entry name" value="WH-like_DNA-bd_sf"/>
</dbReference>
<dbReference type="Gene3D" id="1.10.10.10">
    <property type="entry name" value="Winged helix-like DNA-binding domain superfamily/Winged helix DNA-binding domain"/>
    <property type="match status" value="1"/>
</dbReference>
<dbReference type="Proteomes" id="UP000295818">
    <property type="component" value="Unassembled WGS sequence"/>
</dbReference>
<sequence length="109" mass="11565">MPRTKAYRVLRDLQEHGYVDHIGRSGYRVGGRAVALASLVGPRPALLHQARPVLIRLAANASETRVCSSAAEPTVSSCSAPPPGTAVRPIVHVGERHSCTVSMGRACDL</sequence>
<evidence type="ECO:0000313" key="2">
    <source>
        <dbReference type="Proteomes" id="UP000295818"/>
    </source>
</evidence>
<accession>A0ABY2BA95</accession>
<dbReference type="EMBL" id="SLWM01000023">
    <property type="protein sequence ID" value="TCO13181.1"/>
    <property type="molecule type" value="Genomic_DNA"/>
</dbReference>
<evidence type="ECO:0000313" key="1">
    <source>
        <dbReference type="EMBL" id="TCO13181.1"/>
    </source>
</evidence>
<name>A0ABY2BA95_9ACTN</name>
<reference evidence="1 2" key="1">
    <citation type="journal article" date="2015" name="Stand. Genomic Sci.">
        <title>Genomic Encyclopedia of Bacterial and Archaeal Type Strains, Phase III: the genomes of soil and plant-associated and newly described type strains.</title>
        <authorList>
            <person name="Whitman W.B."/>
            <person name="Woyke T."/>
            <person name="Klenk H.P."/>
            <person name="Zhou Y."/>
            <person name="Lilburn T.G."/>
            <person name="Beck B.J."/>
            <person name="De Vos P."/>
            <person name="Vandamme P."/>
            <person name="Eisen J.A."/>
            <person name="Garrity G."/>
            <person name="Hugenholtz P."/>
            <person name="Kyrpides N.C."/>
        </authorList>
    </citation>
    <scope>NUCLEOTIDE SEQUENCE [LARGE SCALE GENOMIC DNA]</scope>
    <source>
        <strain evidence="1 2">VKM Ac-2538</strain>
    </source>
</reference>
<protein>
    <recommendedName>
        <fullName evidence="3">IclR-like helix-turn-helix domain-containing protein</fullName>
    </recommendedName>
</protein>